<keyword evidence="4" id="KW-0997">Cell inner membrane</keyword>
<evidence type="ECO:0000313" key="15">
    <source>
        <dbReference type="EMBL" id="GGF92579.1"/>
    </source>
</evidence>
<feature type="transmembrane region" description="Helical" evidence="12">
    <location>
        <begin position="167"/>
        <end position="183"/>
    </location>
</feature>
<organism evidence="15 16">
    <name type="scientific">Marinicella pacifica</name>
    <dbReference type="NCBI Taxonomy" id="1171543"/>
    <lineage>
        <taxon>Bacteria</taxon>
        <taxon>Pseudomonadati</taxon>
        <taxon>Pseudomonadota</taxon>
        <taxon>Gammaproteobacteria</taxon>
        <taxon>Lysobacterales</taxon>
        <taxon>Marinicellaceae</taxon>
        <taxon>Marinicella</taxon>
    </lineage>
</organism>
<feature type="transmembrane region" description="Helical" evidence="12">
    <location>
        <begin position="20"/>
        <end position="40"/>
    </location>
</feature>
<evidence type="ECO:0000256" key="3">
    <source>
        <dbReference type="ARBA" id="ARBA00022475"/>
    </source>
</evidence>
<dbReference type="PANTHER" id="PTHR30414:SF0">
    <property type="entry name" value="MINICONDUCTANCE MECHANOSENSITIVE CHANNEL YBDG"/>
    <property type="match status" value="1"/>
</dbReference>
<evidence type="ECO:0000259" key="13">
    <source>
        <dbReference type="Pfam" id="PF00924"/>
    </source>
</evidence>
<dbReference type="RefSeq" id="WP_188364825.1">
    <property type="nucleotide sequence ID" value="NZ_BAABJF010000015.1"/>
</dbReference>
<dbReference type="GO" id="GO:0005886">
    <property type="term" value="C:plasma membrane"/>
    <property type="evidence" value="ECO:0007669"/>
    <property type="project" value="UniProtKB-SubCell"/>
</dbReference>
<accession>A0A917CNL3</accession>
<dbReference type="InterPro" id="IPR030192">
    <property type="entry name" value="YbdG"/>
</dbReference>
<evidence type="ECO:0000256" key="1">
    <source>
        <dbReference type="ARBA" id="ARBA00004429"/>
    </source>
</evidence>
<evidence type="ECO:0000256" key="7">
    <source>
        <dbReference type="ARBA" id="ARBA00023016"/>
    </source>
</evidence>
<dbReference type="SUPFAM" id="SSF50182">
    <property type="entry name" value="Sm-like ribonucleoproteins"/>
    <property type="match status" value="1"/>
</dbReference>
<comment type="subcellular location">
    <subcellularLocation>
        <location evidence="1">Cell inner membrane</location>
        <topology evidence="1">Multi-pass membrane protein</topology>
    </subcellularLocation>
</comment>
<comment type="caution">
    <text evidence="15">The sequence shown here is derived from an EMBL/GenBank/DDBJ whole genome shotgun (WGS) entry which is preliminary data.</text>
</comment>
<evidence type="ECO:0000256" key="12">
    <source>
        <dbReference type="SAM" id="Phobius"/>
    </source>
</evidence>
<dbReference type="Proteomes" id="UP000605253">
    <property type="component" value="Unassembled WGS sequence"/>
</dbReference>
<evidence type="ECO:0000256" key="9">
    <source>
        <dbReference type="ARBA" id="ARBA00093630"/>
    </source>
</evidence>
<dbReference type="AlphaFoldDB" id="A0A917CNL3"/>
<keyword evidence="5 12" id="KW-0812">Transmembrane</keyword>
<feature type="region of interest" description="Disordered" evidence="11">
    <location>
        <begin position="418"/>
        <end position="442"/>
    </location>
</feature>
<evidence type="ECO:0000256" key="6">
    <source>
        <dbReference type="ARBA" id="ARBA00022989"/>
    </source>
</evidence>
<feature type="transmembrane region" description="Helical" evidence="12">
    <location>
        <begin position="95"/>
        <end position="119"/>
    </location>
</feature>
<protein>
    <recommendedName>
        <fullName evidence="9">Mechanosensing system component YbdG</fullName>
    </recommendedName>
    <alternativeName>
        <fullName evidence="10">Mechanosensitive channel homolog YbdG</fullName>
    </alternativeName>
</protein>
<feature type="domain" description="Mechanosensitive ion channel MscS" evidence="13">
    <location>
        <begin position="185"/>
        <end position="253"/>
    </location>
</feature>
<comment type="similarity">
    <text evidence="2">Belongs to the MscS (TC 1.A.23) family.</text>
</comment>
<evidence type="ECO:0000256" key="5">
    <source>
        <dbReference type="ARBA" id="ARBA00022692"/>
    </source>
</evidence>
<feature type="transmembrane region" description="Helical" evidence="12">
    <location>
        <begin position="68"/>
        <end position="89"/>
    </location>
</feature>
<reference evidence="15" key="2">
    <citation type="submission" date="2020-09" db="EMBL/GenBank/DDBJ databases">
        <authorList>
            <person name="Sun Q."/>
            <person name="Zhou Y."/>
        </authorList>
    </citation>
    <scope>NUCLEOTIDE SEQUENCE</scope>
    <source>
        <strain evidence="15">CGMCC 1.12181</strain>
    </source>
</reference>
<dbReference type="InterPro" id="IPR049278">
    <property type="entry name" value="MS_channel_C"/>
</dbReference>
<evidence type="ECO:0000256" key="11">
    <source>
        <dbReference type="SAM" id="MobiDB-lite"/>
    </source>
</evidence>
<dbReference type="InterPro" id="IPR023408">
    <property type="entry name" value="MscS_beta-dom_sf"/>
</dbReference>
<evidence type="ECO:0000259" key="14">
    <source>
        <dbReference type="Pfam" id="PF21082"/>
    </source>
</evidence>
<feature type="transmembrane region" description="Helical" evidence="12">
    <location>
        <begin position="140"/>
        <end position="161"/>
    </location>
</feature>
<keyword evidence="7" id="KW-0346">Stress response</keyword>
<keyword evidence="8 12" id="KW-0472">Membrane</keyword>
<evidence type="ECO:0000256" key="4">
    <source>
        <dbReference type="ARBA" id="ARBA00022519"/>
    </source>
</evidence>
<sequence>MKEYIKHWFAEFGIKLVQWQTALVMVGVIVVTALLVHWLFHRVMHNVVDKLTRKSRRLWRDILFEEKLFSRLALTVQGIIIFIQIRLWLNQDTTLFNWLQTLTLLWITLFILLTIFSLVDGVGYMAREHKRTRNLPIQGFLQAIKLLFTVVAIIFMIAVVINKSPTLIISGLGAMTAVMMLVFKDPILGFIAGIQLSANDMLRIGDWLEMPSYGADGDVIEIALTTVKVQNWDKTITTIPTYALISDSFKNWQGMTQSGGRRIMRNIYIDVTSVKFMDDELMERLSQASLLAPYLEEKNKEIKAYNKAHNFNMEVKINGRRLTNLGTLRAYLVNMLKNHPGIHQDMTLMVRQQAAENQGIPLQIYAFTNTTVWAEYEAIQSDIFDHIYAVIDAFELRIHQSPGSADVRFLREALAQPAQEKTSQALPDADAGAEPTADSSRT</sequence>
<gene>
    <name evidence="15" type="ORF">GCM10011365_12250</name>
</gene>
<dbReference type="InterPro" id="IPR006685">
    <property type="entry name" value="MscS_channel_2nd"/>
</dbReference>
<name>A0A917CNL3_9GAMM</name>
<keyword evidence="3" id="KW-1003">Cell membrane</keyword>
<evidence type="ECO:0000256" key="2">
    <source>
        <dbReference type="ARBA" id="ARBA00008017"/>
    </source>
</evidence>
<dbReference type="GO" id="GO:0008381">
    <property type="term" value="F:mechanosensitive monoatomic ion channel activity"/>
    <property type="evidence" value="ECO:0007669"/>
    <property type="project" value="InterPro"/>
</dbReference>
<reference evidence="15" key="1">
    <citation type="journal article" date="2014" name="Int. J. Syst. Evol. Microbiol.">
        <title>Complete genome sequence of Corynebacterium casei LMG S-19264T (=DSM 44701T), isolated from a smear-ripened cheese.</title>
        <authorList>
            <consortium name="US DOE Joint Genome Institute (JGI-PGF)"/>
            <person name="Walter F."/>
            <person name="Albersmeier A."/>
            <person name="Kalinowski J."/>
            <person name="Ruckert C."/>
        </authorList>
    </citation>
    <scope>NUCLEOTIDE SEQUENCE</scope>
    <source>
        <strain evidence="15">CGMCC 1.12181</strain>
    </source>
</reference>
<dbReference type="Pfam" id="PF21082">
    <property type="entry name" value="MS_channel_3rd"/>
    <property type="match status" value="1"/>
</dbReference>
<evidence type="ECO:0000313" key="16">
    <source>
        <dbReference type="Proteomes" id="UP000605253"/>
    </source>
</evidence>
<dbReference type="Gene3D" id="2.30.30.60">
    <property type="match status" value="1"/>
</dbReference>
<evidence type="ECO:0000256" key="10">
    <source>
        <dbReference type="ARBA" id="ARBA00093659"/>
    </source>
</evidence>
<dbReference type="GO" id="GO:0071470">
    <property type="term" value="P:cellular response to osmotic stress"/>
    <property type="evidence" value="ECO:0007669"/>
    <property type="project" value="InterPro"/>
</dbReference>
<dbReference type="EMBL" id="BMEO01000004">
    <property type="protein sequence ID" value="GGF92579.1"/>
    <property type="molecule type" value="Genomic_DNA"/>
</dbReference>
<keyword evidence="16" id="KW-1185">Reference proteome</keyword>
<dbReference type="FunFam" id="2.30.30.60:FF:000002">
    <property type="entry name" value="Mechanosensitive ion channel family protein"/>
    <property type="match status" value="1"/>
</dbReference>
<evidence type="ECO:0000256" key="8">
    <source>
        <dbReference type="ARBA" id="ARBA00023136"/>
    </source>
</evidence>
<keyword evidence="6 12" id="KW-1133">Transmembrane helix</keyword>
<dbReference type="SUPFAM" id="SSF82689">
    <property type="entry name" value="Mechanosensitive channel protein MscS (YggB), C-terminal domain"/>
    <property type="match status" value="1"/>
</dbReference>
<dbReference type="InterPro" id="IPR010920">
    <property type="entry name" value="LSM_dom_sf"/>
</dbReference>
<feature type="domain" description="Mechanosensitive ion channel MscS C-terminal" evidence="14">
    <location>
        <begin position="328"/>
        <end position="395"/>
    </location>
</feature>
<dbReference type="Pfam" id="PF00924">
    <property type="entry name" value="MS_channel_2nd"/>
    <property type="match status" value="1"/>
</dbReference>
<dbReference type="InterPro" id="IPR011066">
    <property type="entry name" value="MscS_channel_C_sf"/>
</dbReference>
<proteinExistence type="inferred from homology"/>
<dbReference type="PANTHER" id="PTHR30414">
    <property type="entry name" value="MINICONDUCTANCE MECHANOSENSITIVE CHANNEL YBDG"/>
    <property type="match status" value="1"/>
</dbReference>